<evidence type="ECO:0000313" key="2">
    <source>
        <dbReference type="EMBL" id="KAH7423738.1"/>
    </source>
</evidence>
<gene>
    <name evidence="2" type="ORF">KP509_12G071000</name>
</gene>
<dbReference type="OMA" id="MASSHWS"/>
<protein>
    <recommendedName>
        <fullName evidence="4">DUF3511 domain protein</fullName>
    </recommendedName>
</protein>
<dbReference type="AlphaFoldDB" id="A0A8T2TMM1"/>
<dbReference type="PANTHER" id="PTHR33193">
    <property type="entry name" value="DOMAIN PROTEIN, PUTATIVE (DUF3511)-RELATED"/>
    <property type="match status" value="1"/>
</dbReference>
<dbReference type="InterPro" id="IPR021899">
    <property type="entry name" value="DUF3511"/>
</dbReference>
<name>A0A8T2TMM1_CERRI</name>
<proteinExistence type="predicted"/>
<evidence type="ECO:0008006" key="4">
    <source>
        <dbReference type="Google" id="ProtNLM"/>
    </source>
</evidence>
<evidence type="ECO:0000313" key="3">
    <source>
        <dbReference type="Proteomes" id="UP000825935"/>
    </source>
</evidence>
<sequence length="127" mass="14511">MSYEADSGKVYTGEVCNGKPWEETRTSPEQYVHRRRLSDIYVNCTPSPYPSDCGGGDPGAQVYAPSSRPDRDRRTRSWDLTADPELLRKKRLASYKAYTVEGKLKSTVKKGLHWIKGKYNKIIYGFK</sequence>
<keyword evidence="3" id="KW-1185">Reference proteome</keyword>
<reference evidence="2" key="1">
    <citation type="submission" date="2021-08" db="EMBL/GenBank/DDBJ databases">
        <title>WGS assembly of Ceratopteris richardii.</title>
        <authorList>
            <person name="Marchant D.B."/>
            <person name="Chen G."/>
            <person name="Jenkins J."/>
            <person name="Shu S."/>
            <person name="Leebens-Mack J."/>
            <person name="Grimwood J."/>
            <person name="Schmutz J."/>
            <person name="Soltis P."/>
            <person name="Soltis D."/>
            <person name="Chen Z.-H."/>
        </authorList>
    </citation>
    <scope>NUCLEOTIDE SEQUENCE</scope>
    <source>
        <strain evidence="2">Whitten #5841</strain>
        <tissue evidence="2">Leaf</tissue>
    </source>
</reference>
<accession>A0A8T2TMM1</accession>
<organism evidence="2 3">
    <name type="scientific">Ceratopteris richardii</name>
    <name type="common">Triangle waterfern</name>
    <dbReference type="NCBI Taxonomy" id="49495"/>
    <lineage>
        <taxon>Eukaryota</taxon>
        <taxon>Viridiplantae</taxon>
        <taxon>Streptophyta</taxon>
        <taxon>Embryophyta</taxon>
        <taxon>Tracheophyta</taxon>
        <taxon>Polypodiopsida</taxon>
        <taxon>Polypodiidae</taxon>
        <taxon>Polypodiales</taxon>
        <taxon>Pteridineae</taxon>
        <taxon>Pteridaceae</taxon>
        <taxon>Parkerioideae</taxon>
        <taxon>Ceratopteris</taxon>
    </lineage>
</organism>
<dbReference type="EMBL" id="CM035417">
    <property type="protein sequence ID" value="KAH7423738.1"/>
    <property type="molecule type" value="Genomic_DNA"/>
</dbReference>
<dbReference type="PANTHER" id="PTHR33193:SF13">
    <property type="entry name" value="EXPRESSED PROTEIN"/>
    <property type="match status" value="1"/>
</dbReference>
<evidence type="ECO:0000256" key="1">
    <source>
        <dbReference type="SAM" id="MobiDB-lite"/>
    </source>
</evidence>
<feature type="region of interest" description="Disordered" evidence="1">
    <location>
        <begin position="49"/>
        <end position="76"/>
    </location>
</feature>
<comment type="caution">
    <text evidence="2">The sequence shown here is derived from an EMBL/GenBank/DDBJ whole genome shotgun (WGS) entry which is preliminary data.</text>
</comment>
<dbReference type="Pfam" id="PF12023">
    <property type="entry name" value="DUF3511"/>
    <property type="match status" value="1"/>
</dbReference>
<dbReference type="Proteomes" id="UP000825935">
    <property type="component" value="Chromosome 12"/>
</dbReference>
<dbReference type="OrthoDB" id="660385at2759"/>